<comment type="caution">
    <text evidence="2">The sequence shown here is derived from an EMBL/GenBank/DDBJ whole genome shotgun (WGS) entry which is preliminary data.</text>
</comment>
<feature type="transmembrane region" description="Helical" evidence="1">
    <location>
        <begin position="111"/>
        <end position="129"/>
    </location>
</feature>
<sequence length="135" mass="15555">MKDHYQSMVVAILAVAALSYVVYTLQRIFFLRRVSKSGLIEAISERINPTVGSTTPPTTTPGSTAPGRLKMILQFLKKLPRQLITKIENGWMKSWAYVKKIKLWKIKRPKFWTLFTLLCITIVIVSLLHEFGYIR</sequence>
<keyword evidence="1" id="KW-1133">Transmembrane helix</keyword>
<dbReference type="AlphaFoldDB" id="A0A0G0Q9F3"/>
<protein>
    <submittedName>
        <fullName evidence="2">Uncharacterized protein</fullName>
    </submittedName>
</protein>
<gene>
    <name evidence="2" type="ORF">UT64_C0001G0035</name>
</gene>
<proteinExistence type="predicted"/>
<evidence type="ECO:0000256" key="1">
    <source>
        <dbReference type="SAM" id="Phobius"/>
    </source>
</evidence>
<dbReference type="Proteomes" id="UP000034137">
    <property type="component" value="Unassembled WGS sequence"/>
</dbReference>
<keyword evidence="1" id="KW-0472">Membrane</keyword>
<feature type="transmembrane region" description="Helical" evidence="1">
    <location>
        <begin position="6"/>
        <end position="25"/>
    </location>
</feature>
<dbReference type="EMBL" id="LBXO01000001">
    <property type="protein sequence ID" value="KKR33961.1"/>
    <property type="molecule type" value="Genomic_DNA"/>
</dbReference>
<name>A0A0G0Q9F3_9BACT</name>
<evidence type="ECO:0000313" key="3">
    <source>
        <dbReference type="Proteomes" id="UP000034137"/>
    </source>
</evidence>
<reference evidence="2 3" key="1">
    <citation type="journal article" date="2015" name="Nature">
        <title>rRNA introns, odd ribosomes, and small enigmatic genomes across a large radiation of phyla.</title>
        <authorList>
            <person name="Brown C.T."/>
            <person name="Hug L.A."/>
            <person name="Thomas B.C."/>
            <person name="Sharon I."/>
            <person name="Castelle C.J."/>
            <person name="Singh A."/>
            <person name="Wilkins M.J."/>
            <person name="Williams K.H."/>
            <person name="Banfield J.F."/>
        </authorList>
    </citation>
    <scope>NUCLEOTIDE SEQUENCE [LARGE SCALE GENOMIC DNA]</scope>
</reference>
<organism evidence="2 3">
    <name type="scientific">Candidatus Falkowbacteria bacterium GW2011_GWF2_39_8</name>
    <dbReference type="NCBI Taxonomy" id="1618642"/>
    <lineage>
        <taxon>Bacteria</taxon>
        <taxon>Candidatus Falkowiibacteriota</taxon>
    </lineage>
</organism>
<keyword evidence="1" id="KW-0812">Transmembrane</keyword>
<evidence type="ECO:0000313" key="2">
    <source>
        <dbReference type="EMBL" id="KKR33961.1"/>
    </source>
</evidence>
<accession>A0A0G0Q9F3</accession>